<evidence type="ECO:0000313" key="2">
    <source>
        <dbReference type="EMBL" id="WAQ88948.1"/>
    </source>
</evidence>
<dbReference type="PANTHER" id="PTHR33096:SF1">
    <property type="entry name" value="CXC1-LIKE CYSTEINE CLUSTER ASSOCIATED WITH KDZ TRANSPOSASES DOMAIN-CONTAINING PROTEIN"/>
    <property type="match status" value="1"/>
</dbReference>
<sequence length="486" mass="55198">MPPQYIENDIPRIEIEMVVKAMEQSLHTLEETNAPPSALGPTHHARPLPHHHFVAKATALDMIGHPAQHPSAANSEQLNLAIINYHWVAHQLGQVERPLTRPVWMAEFKADLRAMITESEDRILACFEAYLKDQLTESKDRISALKDQLTKTKKQLGSAIKAVDRPQSDLLWKVWYTKIDVRRRFLALAEEKQPLLQSCRAGEHTTLGTRANQRLIKSVRARADQLRTSLNAYNTRSLAFRTACPTQHAPPTIEYAELLSSLKRGNEEKRRIGWEVRWALRWATLQHIVIWDILRSISRVSDDAIDIPQDLQAFISHDCLGSLSNLNEKISSVIVLMHQRLISIGRLQVDWDSHIIEVFENTAQQTGDNSLLELWEQQIKKIVLLMKKTQLSGIPGYVWDETVFTEGTDEIGAENRASATRNTGSRASSINHAEERPQANDPSNSLPQNNDFHADEDDELGEDEYNDNIDHVVQSMEQSMLDNLVA</sequence>
<feature type="compositionally biased region" description="Polar residues" evidence="1">
    <location>
        <begin position="440"/>
        <end position="451"/>
    </location>
</feature>
<dbReference type="GeneID" id="77801434"/>
<protein>
    <submittedName>
        <fullName evidence="2">Uncharacterized protein</fullName>
    </submittedName>
</protein>
<name>A0ABY7CX73_9BASI</name>
<dbReference type="Proteomes" id="UP001164743">
    <property type="component" value="Chromosome 10A"/>
</dbReference>
<dbReference type="PANTHER" id="PTHR33096">
    <property type="entry name" value="CXC2 DOMAIN-CONTAINING PROTEIN"/>
    <property type="match status" value="1"/>
</dbReference>
<feature type="compositionally biased region" description="Polar residues" evidence="1">
    <location>
        <begin position="417"/>
        <end position="431"/>
    </location>
</feature>
<feature type="region of interest" description="Disordered" evidence="1">
    <location>
        <begin position="410"/>
        <end position="463"/>
    </location>
</feature>
<dbReference type="EMBL" id="CP110430">
    <property type="protein sequence ID" value="WAQ88948.1"/>
    <property type="molecule type" value="Genomic_DNA"/>
</dbReference>
<proteinExistence type="predicted"/>
<evidence type="ECO:0000256" key="1">
    <source>
        <dbReference type="SAM" id="MobiDB-lite"/>
    </source>
</evidence>
<keyword evidence="3" id="KW-1185">Reference proteome</keyword>
<dbReference type="RefSeq" id="XP_053024503.1">
    <property type="nucleotide sequence ID" value="XM_053160539.1"/>
</dbReference>
<reference evidence="2" key="1">
    <citation type="submission" date="2022-10" db="EMBL/GenBank/DDBJ databases">
        <title>Puccinia triticina Genome sequencing and assembly.</title>
        <authorList>
            <person name="Li C."/>
        </authorList>
    </citation>
    <scope>NUCLEOTIDE SEQUENCE</scope>
    <source>
        <strain evidence="2">Pt15</strain>
    </source>
</reference>
<organism evidence="2 3">
    <name type="scientific">Puccinia triticina</name>
    <dbReference type="NCBI Taxonomy" id="208348"/>
    <lineage>
        <taxon>Eukaryota</taxon>
        <taxon>Fungi</taxon>
        <taxon>Dikarya</taxon>
        <taxon>Basidiomycota</taxon>
        <taxon>Pucciniomycotina</taxon>
        <taxon>Pucciniomycetes</taxon>
        <taxon>Pucciniales</taxon>
        <taxon>Pucciniaceae</taxon>
        <taxon>Puccinia</taxon>
    </lineage>
</organism>
<feature type="compositionally biased region" description="Acidic residues" evidence="1">
    <location>
        <begin position="454"/>
        <end position="463"/>
    </location>
</feature>
<accession>A0ABY7CX73</accession>
<evidence type="ECO:0000313" key="3">
    <source>
        <dbReference type="Proteomes" id="UP001164743"/>
    </source>
</evidence>
<gene>
    <name evidence="2" type="ORF">PtA15_10A371</name>
</gene>